<gene>
    <name evidence="7" type="ORF">Harman_29810</name>
</gene>
<keyword evidence="8" id="KW-1185">Reference proteome</keyword>
<dbReference type="EMBL" id="BIXZ01000005">
    <property type="protein sequence ID" value="GCF15046.1"/>
    <property type="molecule type" value="Genomic_DNA"/>
</dbReference>
<reference evidence="7 8" key="1">
    <citation type="submission" date="2019-02" db="EMBL/GenBank/DDBJ databases">
        <title>Haloarcula mannanilyticum sp. nov., a mannan degrading haloarchaeon isolated from commercial salt.</title>
        <authorList>
            <person name="Enomoto S."/>
            <person name="Shimane Y."/>
            <person name="Kamekura M."/>
            <person name="Ito T."/>
            <person name="Moriya O."/>
            <person name="Ihara K."/>
            <person name="Takahashi-Ando N."/>
            <person name="Fukushima Y."/>
            <person name="Yoshida Y."/>
            <person name="Usama R."/>
            <person name="Takai K."/>
            <person name="Minegishi H."/>
        </authorList>
    </citation>
    <scope>NUCLEOTIDE SEQUENCE [LARGE SCALE GENOMIC DNA]</scope>
    <source>
        <strain evidence="7 8">MD130-1</strain>
    </source>
</reference>
<evidence type="ECO:0000313" key="8">
    <source>
        <dbReference type="Proteomes" id="UP000304382"/>
    </source>
</evidence>
<dbReference type="InterPro" id="IPR044068">
    <property type="entry name" value="CB"/>
</dbReference>
<evidence type="ECO:0000256" key="2">
    <source>
        <dbReference type="ARBA" id="ARBA00023125"/>
    </source>
</evidence>
<dbReference type="InterPro" id="IPR002104">
    <property type="entry name" value="Integrase_catalytic"/>
</dbReference>
<dbReference type="SUPFAM" id="SSF56349">
    <property type="entry name" value="DNA breaking-rejoining enzymes"/>
    <property type="match status" value="1"/>
</dbReference>
<dbReference type="PROSITE" id="PS51900">
    <property type="entry name" value="CB"/>
    <property type="match status" value="1"/>
</dbReference>
<protein>
    <submittedName>
        <fullName evidence="7">Recombinase</fullName>
    </submittedName>
</protein>
<dbReference type="OrthoDB" id="142231at2157"/>
<keyword evidence="1" id="KW-0229">DNA integration</keyword>
<dbReference type="InterPro" id="IPR013762">
    <property type="entry name" value="Integrase-like_cat_sf"/>
</dbReference>
<dbReference type="PANTHER" id="PTHR30349">
    <property type="entry name" value="PHAGE INTEGRASE-RELATED"/>
    <property type="match status" value="1"/>
</dbReference>
<dbReference type="AlphaFoldDB" id="A0A4C2EL19"/>
<accession>A0A4C2EL19</accession>
<proteinExistence type="predicted"/>
<evidence type="ECO:0000259" key="6">
    <source>
        <dbReference type="PROSITE" id="PS51900"/>
    </source>
</evidence>
<dbReference type="PANTHER" id="PTHR30349:SF92">
    <property type="entry name" value="SITE-SPECIFIC RECOMBINASE"/>
    <property type="match status" value="1"/>
</dbReference>
<dbReference type="PROSITE" id="PS51898">
    <property type="entry name" value="TYR_RECOMBINASE"/>
    <property type="match status" value="1"/>
</dbReference>
<keyword evidence="2 4" id="KW-0238">DNA-binding</keyword>
<feature type="domain" description="Tyr recombinase" evidence="5">
    <location>
        <begin position="128"/>
        <end position="310"/>
    </location>
</feature>
<dbReference type="CDD" id="cd00397">
    <property type="entry name" value="DNA_BRE_C"/>
    <property type="match status" value="1"/>
</dbReference>
<evidence type="ECO:0000256" key="3">
    <source>
        <dbReference type="ARBA" id="ARBA00023172"/>
    </source>
</evidence>
<dbReference type="InterPro" id="IPR010998">
    <property type="entry name" value="Integrase_recombinase_N"/>
</dbReference>
<keyword evidence="3" id="KW-0233">DNA recombination</keyword>
<dbReference type="GO" id="GO:0003677">
    <property type="term" value="F:DNA binding"/>
    <property type="evidence" value="ECO:0007669"/>
    <property type="project" value="UniProtKB-UniRule"/>
</dbReference>
<evidence type="ECO:0000313" key="7">
    <source>
        <dbReference type="EMBL" id="GCF15046.1"/>
    </source>
</evidence>
<dbReference type="GO" id="GO:0006310">
    <property type="term" value="P:DNA recombination"/>
    <property type="evidence" value="ECO:0007669"/>
    <property type="project" value="UniProtKB-KW"/>
</dbReference>
<evidence type="ECO:0000256" key="1">
    <source>
        <dbReference type="ARBA" id="ARBA00022908"/>
    </source>
</evidence>
<dbReference type="InterPro" id="IPR050090">
    <property type="entry name" value="Tyrosine_recombinase_XerCD"/>
</dbReference>
<dbReference type="Gene3D" id="1.10.443.10">
    <property type="entry name" value="Intergrase catalytic core"/>
    <property type="match status" value="1"/>
</dbReference>
<organism evidence="7 8">
    <name type="scientific">Haloarcula mannanilytica</name>
    <dbReference type="NCBI Taxonomy" id="2509225"/>
    <lineage>
        <taxon>Archaea</taxon>
        <taxon>Methanobacteriati</taxon>
        <taxon>Methanobacteriota</taxon>
        <taxon>Stenosarchaea group</taxon>
        <taxon>Halobacteria</taxon>
        <taxon>Halobacteriales</taxon>
        <taxon>Haloarculaceae</taxon>
        <taxon>Haloarcula</taxon>
    </lineage>
</organism>
<evidence type="ECO:0000256" key="4">
    <source>
        <dbReference type="PROSITE-ProRule" id="PRU01248"/>
    </source>
</evidence>
<dbReference type="RefSeq" id="WP_137684580.1">
    <property type="nucleotide sequence ID" value="NZ_BIXZ01000005.1"/>
</dbReference>
<dbReference type="Gene3D" id="1.10.150.130">
    <property type="match status" value="1"/>
</dbReference>
<dbReference type="Proteomes" id="UP000304382">
    <property type="component" value="Unassembled WGS sequence"/>
</dbReference>
<feature type="domain" description="Core-binding (CB)" evidence="6">
    <location>
        <begin position="19"/>
        <end position="102"/>
    </location>
</feature>
<dbReference type="Pfam" id="PF13495">
    <property type="entry name" value="Phage_int_SAM_4"/>
    <property type="match status" value="1"/>
</dbReference>
<sequence length="320" mass="37441">MADSEFLFDGEVWEKKVYRNKHTEINDWLRSKETTGKSRRTLNEYSRTAKKFFHEEFPELDPEDVTVRDIEEYLAKLNQRGLSQNTKRRYLESLSAFYSWALQRPRYQEITGNPAAVILEEVPKNVPERPDCATWENAKAIVDAVEDPRNFTLTAILAKTGCRASEACEIKLDDLLLEEGFIRLRKRKGGKQTVVPIDNELKQVIEFYQTLRTSKGTDYLFESVKGGKMKRKQLRKHVRNAAVKAGVMEEGETRFHKKFTPHTFRTVFTTQMRNQGMPDHILKYIRGDSKTETMDIYTRVDRTQARKQYLNCIKKLNTQL</sequence>
<dbReference type="GO" id="GO:0015074">
    <property type="term" value="P:DNA integration"/>
    <property type="evidence" value="ECO:0007669"/>
    <property type="project" value="UniProtKB-KW"/>
</dbReference>
<evidence type="ECO:0000259" key="5">
    <source>
        <dbReference type="PROSITE" id="PS51898"/>
    </source>
</evidence>
<dbReference type="InterPro" id="IPR004107">
    <property type="entry name" value="Integrase_SAM-like_N"/>
</dbReference>
<name>A0A4C2EL19_9EURY</name>
<dbReference type="InterPro" id="IPR011010">
    <property type="entry name" value="DNA_brk_join_enz"/>
</dbReference>
<comment type="caution">
    <text evidence="7">The sequence shown here is derived from an EMBL/GenBank/DDBJ whole genome shotgun (WGS) entry which is preliminary data.</text>
</comment>
<dbReference type="Pfam" id="PF00589">
    <property type="entry name" value="Phage_integrase"/>
    <property type="match status" value="1"/>
</dbReference>